<dbReference type="CDD" id="cd09917">
    <property type="entry name" value="F-box_SF"/>
    <property type="match status" value="1"/>
</dbReference>
<accession>A0A6A5C5Y0</accession>
<feature type="repeat" description="TPR" evidence="3">
    <location>
        <begin position="310"/>
        <end position="343"/>
    </location>
</feature>
<dbReference type="VEuPathDB" id="AmoebaDB:NF0040580"/>
<evidence type="ECO:0000256" key="3">
    <source>
        <dbReference type="PROSITE-ProRule" id="PRU00339"/>
    </source>
</evidence>
<dbReference type="PANTHER" id="PTHR44858:SF1">
    <property type="entry name" value="UDP-N-ACETYLGLUCOSAMINE--PEPTIDE N-ACETYLGLUCOSAMINYLTRANSFERASE SPINDLY-RELATED"/>
    <property type="match status" value="1"/>
</dbReference>
<evidence type="ECO:0000256" key="1">
    <source>
        <dbReference type="ARBA" id="ARBA00022737"/>
    </source>
</evidence>
<dbReference type="InterPro" id="IPR019734">
    <property type="entry name" value="TPR_rpt"/>
</dbReference>
<evidence type="ECO:0000313" key="5">
    <source>
        <dbReference type="EMBL" id="KAF0981884.1"/>
    </source>
</evidence>
<sequence>MCHGCYAPPIFLLPLIVVLDGFNNVRNGILGLDERLRENNLKMMNLFKTKSKEIQTTSSRNVNEKTSLSIQEIKQNADSINLSEHQRDELIKLLIQRSVARMEQGSFKDAKEDLVQALEMMKSHHNDESTEKEHKPGQVMMTFSKQFYLSEYLLAICEDGLGNFGEAAQMFVKAIHHREETKQILHSALHDDTTLVENNMAELEHEFFKMQLDAKQPLERAAMNISKSWNDWGNSFANIGGSVKNFINHDMGLNVEKPLIQSKPKCIISMEMLYIRAGLAYYRGAFYSDAISWLNKAVEEGQKYESSLLEQTYYNRGLAFYFYGQVDEAIQDFTTSISLMPLTKQREQVYLMRAACYGRKGLTKKRDDDNFKAKLINLLCKPVSLFHYRLLNDDLLLHIFSFLDTRHLIVSSAADKYWRSLVQKFFLENDIHYCLNGLISKGLVERGEKASRSSIEKLFLPRQSFTSTDLLERVLKHPLLLNYAKNLVVYSSYKLSAYYGGGLSSLIEIVSKNFKNLKRLTFDDIANPVVLANDLSKHSPQLKYVEFRHYMPYDTTNLQLFIKNLPSLEHLVLDTVVFMKEKEDENPFDGCSNLQLVEYVKVEQKDIRTFREQHADMKYFTWEELEKKNSHIIFKTISPRPSIYESYE</sequence>
<dbReference type="RefSeq" id="XP_044566597.1">
    <property type="nucleotide sequence ID" value="XM_044702188.1"/>
</dbReference>
<dbReference type="OrthoDB" id="612216at2759"/>
<keyword evidence="1" id="KW-0677">Repeat</keyword>
<dbReference type="Proteomes" id="UP000444721">
    <property type="component" value="Unassembled WGS sequence"/>
</dbReference>
<keyword evidence="4" id="KW-0732">Signal</keyword>
<evidence type="ECO:0000256" key="4">
    <source>
        <dbReference type="SAM" id="SignalP"/>
    </source>
</evidence>
<dbReference type="PANTHER" id="PTHR44858">
    <property type="entry name" value="TETRATRICOPEPTIDE REPEAT PROTEIN 6"/>
    <property type="match status" value="1"/>
</dbReference>
<dbReference type="Gene3D" id="1.25.40.10">
    <property type="entry name" value="Tetratricopeptide repeat domain"/>
    <property type="match status" value="2"/>
</dbReference>
<feature type="signal peptide" evidence="4">
    <location>
        <begin position="1"/>
        <end position="21"/>
    </location>
</feature>
<dbReference type="EMBL" id="VFQX01000012">
    <property type="protein sequence ID" value="KAF0981884.1"/>
    <property type="molecule type" value="Genomic_DNA"/>
</dbReference>
<dbReference type="GeneID" id="68118960"/>
<evidence type="ECO:0008006" key="7">
    <source>
        <dbReference type="Google" id="ProtNLM"/>
    </source>
</evidence>
<feature type="chain" id="PRO_5025514115" description="F-box domain-containing protein" evidence="4">
    <location>
        <begin position="22"/>
        <end position="648"/>
    </location>
</feature>
<dbReference type="InterPro" id="IPR050498">
    <property type="entry name" value="Ycf3"/>
</dbReference>
<protein>
    <recommendedName>
        <fullName evidence="7">F-box domain-containing protein</fullName>
    </recommendedName>
</protein>
<keyword evidence="6" id="KW-1185">Reference proteome</keyword>
<dbReference type="VEuPathDB" id="AmoebaDB:FDP41_011745"/>
<dbReference type="InterPro" id="IPR036047">
    <property type="entry name" value="F-box-like_dom_sf"/>
</dbReference>
<proteinExistence type="predicted"/>
<dbReference type="InterPro" id="IPR032675">
    <property type="entry name" value="LRR_dom_sf"/>
</dbReference>
<name>A0A6A5C5Y0_NAEFO</name>
<comment type="caution">
    <text evidence="5">The sequence shown here is derived from an EMBL/GenBank/DDBJ whole genome shotgun (WGS) entry which is preliminary data.</text>
</comment>
<dbReference type="OMA" id="NDIHISC"/>
<dbReference type="SUPFAM" id="SSF81383">
    <property type="entry name" value="F-box domain"/>
    <property type="match status" value="1"/>
</dbReference>
<dbReference type="AlphaFoldDB" id="A0A6A5C5Y0"/>
<reference evidence="5 6" key="1">
    <citation type="journal article" date="2019" name="Sci. Rep.">
        <title>Nanopore sequencing improves the draft genome of the human pathogenic amoeba Naegleria fowleri.</title>
        <authorList>
            <person name="Liechti N."/>
            <person name="Schurch N."/>
            <person name="Bruggmann R."/>
            <person name="Wittwer M."/>
        </authorList>
    </citation>
    <scope>NUCLEOTIDE SEQUENCE [LARGE SCALE GENOMIC DNA]</scope>
    <source>
        <strain evidence="5 6">ATCC 30894</strain>
    </source>
</reference>
<evidence type="ECO:0000256" key="2">
    <source>
        <dbReference type="ARBA" id="ARBA00022803"/>
    </source>
</evidence>
<keyword evidence="2 3" id="KW-0802">TPR repeat</keyword>
<dbReference type="PROSITE" id="PS50005">
    <property type="entry name" value="TPR"/>
    <property type="match status" value="1"/>
</dbReference>
<dbReference type="Gene3D" id="3.80.10.10">
    <property type="entry name" value="Ribonuclease Inhibitor"/>
    <property type="match status" value="1"/>
</dbReference>
<dbReference type="InterPro" id="IPR011990">
    <property type="entry name" value="TPR-like_helical_dom_sf"/>
</dbReference>
<dbReference type="SUPFAM" id="SSF48452">
    <property type="entry name" value="TPR-like"/>
    <property type="match status" value="1"/>
</dbReference>
<dbReference type="VEuPathDB" id="AmoebaDB:NfTy_021340"/>
<gene>
    <name evidence="5" type="ORF">FDP41_011745</name>
</gene>
<dbReference type="SMART" id="SM00028">
    <property type="entry name" value="TPR"/>
    <property type="match status" value="4"/>
</dbReference>
<evidence type="ECO:0000313" key="6">
    <source>
        <dbReference type="Proteomes" id="UP000444721"/>
    </source>
</evidence>
<organism evidence="5 6">
    <name type="scientific">Naegleria fowleri</name>
    <name type="common">Brain eating amoeba</name>
    <dbReference type="NCBI Taxonomy" id="5763"/>
    <lineage>
        <taxon>Eukaryota</taxon>
        <taxon>Discoba</taxon>
        <taxon>Heterolobosea</taxon>
        <taxon>Tetramitia</taxon>
        <taxon>Eutetramitia</taxon>
        <taxon>Vahlkampfiidae</taxon>
        <taxon>Naegleria</taxon>
    </lineage>
</organism>